<evidence type="ECO:0000313" key="1">
    <source>
        <dbReference type="Proteomes" id="UP000790787"/>
    </source>
</evidence>
<reference evidence="1" key="1">
    <citation type="journal article" date="2014" name="Nat. Commun.">
        <title>The tobacco genome sequence and its comparison with those of tomato and potato.</title>
        <authorList>
            <person name="Sierro N."/>
            <person name="Battey J.N."/>
            <person name="Ouadi S."/>
            <person name="Bakaher N."/>
            <person name="Bovet L."/>
            <person name="Willig A."/>
            <person name="Goepfert S."/>
            <person name="Peitsch M.C."/>
            <person name="Ivanov N.V."/>
        </authorList>
    </citation>
    <scope>NUCLEOTIDE SEQUENCE [LARGE SCALE GENOMIC DNA]</scope>
</reference>
<keyword evidence="1" id="KW-1185">Reference proteome</keyword>
<protein>
    <submittedName>
        <fullName evidence="2">Uncharacterized protein LOC142174463</fullName>
    </submittedName>
</protein>
<dbReference type="Proteomes" id="UP000790787">
    <property type="component" value="Chromosome 20"/>
</dbReference>
<dbReference type="RefSeq" id="XP_075096363.1">
    <property type="nucleotide sequence ID" value="XM_075240262.1"/>
</dbReference>
<evidence type="ECO:0000313" key="2">
    <source>
        <dbReference type="RefSeq" id="XP_075096363.1"/>
    </source>
</evidence>
<name>A0AC58TGL1_TOBAC</name>
<sequence length="176" mass="19783">MQAHANSHISDKVFQVGDWVFVKLQPYRQSTLSISPYHKLTSKYFGPYPIIERVGAVAYKLLLPLEVQIHPTFHISQLKFCYELPTEIVHPPFLNLASPLCCPQPEAVLSKRLIKKGNKAVAQRLVKWMDLHASQATWELASDLRTRFPTFTLEDNGVVHRGGGRGIDTHIAGAAN</sequence>
<accession>A0AC58TGL1</accession>
<organism evidence="1 2">
    <name type="scientific">Nicotiana tabacum</name>
    <name type="common">Common tobacco</name>
    <dbReference type="NCBI Taxonomy" id="4097"/>
    <lineage>
        <taxon>Eukaryota</taxon>
        <taxon>Viridiplantae</taxon>
        <taxon>Streptophyta</taxon>
        <taxon>Embryophyta</taxon>
        <taxon>Tracheophyta</taxon>
        <taxon>Spermatophyta</taxon>
        <taxon>Magnoliopsida</taxon>
        <taxon>eudicotyledons</taxon>
        <taxon>Gunneridae</taxon>
        <taxon>Pentapetalae</taxon>
        <taxon>asterids</taxon>
        <taxon>lamiids</taxon>
        <taxon>Solanales</taxon>
        <taxon>Solanaceae</taxon>
        <taxon>Nicotianoideae</taxon>
        <taxon>Nicotianeae</taxon>
        <taxon>Nicotiana</taxon>
    </lineage>
</organism>
<gene>
    <name evidence="2" type="primary">LOC142174463</name>
</gene>
<proteinExistence type="predicted"/>
<reference evidence="2" key="2">
    <citation type="submission" date="2025-08" db="UniProtKB">
        <authorList>
            <consortium name="RefSeq"/>
        </authorList>
    </citation>
    <scope>IDENTIFICATION</scope>
    <source>
        <tissue evidence="2">Leaf</tissue>
    </source>
</reference>